<keyword evidence="2" id="KW-0812">Transmembrane</keyword>
<reference evidence="3 4" key="1">
    <citation type="submission" date="2023-07" db="EMBL/GenBank/DDBJ databases">
        <title>Sorghum-associated microbial communities from plants grown in Nebraska, USA.</title>
        <authorList>
            <person name="Schachtman D."/>
        </authorList>
    </citation>
    <scope>NUCLEOTIDE SEQUENCE [LARGE SCALE GENOMIC DNA]</scope>
    <source>
        <strain evidence="3 4">4099</strain>
    </source>
</reference>
<proteinExistence type="predicted"/>
<organism evidence="3 4">
    <name type="scientific">Luteimonas terrae</name>
    <dbReference type="NCBI Taxonomy" id="1530191"/>
    <lineage>
        <taxon>Bacteria</taxon>
        <taxon>Pseudomonadati</taxon>
        <taxon>Pseudomonadota</taxon>
        <taxon>Gammaproteobacteria</taxon>
        <taxon>Lysobacterales</taxon>
        <taxon>Lysobacteraceae</taxon>
        <taxon>Luteimonas</taxon>
    </lineage>
</organism>
<protein>
    <submittedName>
        <fullName evidence="3">Uncharacterized protein</fullName>
    </submittedName>
</protein>
<name>A0ABU1XV72_9GAMM</name>
<feature type="transmembrane region" description="Helical" evidence="2">
    <location>
        <begin position="20"/>
        <end position="37"/>
    </location>
</feature>
<keyword evidence="4" id="KW-1185">Reference proteome</keyword>
<dbReference type="RefSeq" id="WP_310233845.1">
    <property type="nucleotide sequence ID" value="NZ_JAVDWO010000004.1"/>
</dbReference>
<feature type="coiled-coil region" evidence="1">
    <location>
        <begin position="47"/>
        <end position="81"/>
    </location>
</feature>
<evidence type="ECO:0000256" key="2">
    <source>
        <dbReference type="SAM" id="Phobius"/>
    </source>
</evidence>
<evidence type="ECO:0000256" key="1">
    <source>
        <dbReference type="SAM" id="Coils"/>
    </source>
</evidence>
<evidence type="ECO:0000313" key="4">
    <source>
        <dbReference type="Proteomes" id="UP001256588"/>
    </source>
</evidence>
<dbReference type="EMBL" id="JAVDWO010000004">
    <property type="protein sequence ID" value="MDR7192638.1"/>
    <property type="molecule type" value="Genomic_DNA"/>
</dbReference>
<keyword evidence="2" id="KW-1133">Transmembrane helix</keyword>
<keyword evidence="1" id="KW-0175">Coiled coil</keyword>
<evidence type="ECO:0000313" key="3">
    <source>
        <dbReference type="EMBL" id="MDR7192638.1"/>
    </source>
</evidence>
<dbReference type="Proteomes" id="UP001256588">
    <property type="component" value="Unassembled WGS sequence"/>
</dbReference>
<accession>A0ABU1XV72</accession>
<keyword evidence="2" id="KW-0472">Membrane</keyword>
<gene>
    <name evidence="3" type="ORF">J2W68_001352</name>
</gene>
<comment type="caution">
    <text evidence="3">The sequence shown here is derived from an EMBL/GenBank/DDBJ whole genome shotgun (WGS) entry which is preliminary data.</text>
</comment>
<sequence length="178" mass="19978">MNTPSGPSQGSWFSRLDGSLKVFLAIAAFIGMAYGGFKWQDAQRENVKEAEQARDAAIIASDQLREDNEQLRARLQTESQGMQCLNVLPDWQKELAVCRESLGKWQANGGIFQRINALQQSSGQLKRESDSLLRSGFTGIAKDQLNDGEQSALEELKRRDGNIQQQILDLQHRLHCEC</sequence>